<gene>
    <name evidence="1" type="ORF">EC957_009871</name>
</gene>
<protein>
    <submittedName>
        <fullName evidence="1">Uncharacterized protein</fullName>
    </submittedName>
</protein>
<sequence length="94" mass="11004">MTFQNTNRASNLPKGGNWGPHLEKEHLECLMAHLLDDHDIPITDLHCQLNKHFRLKRPSTVQNTVYNRIDYSLKLNHPEPVNYNDPDRFQSQEG</sequence>
<name>A0A9P6EW35_9FUNG</name>
<evidence type="ECO:0000313" key="1">
    <source>
        <dbReference type="EMBL" id="KAF9536727.1"/>
    </source>
</evidence>
<evidence type="ECO:0000313" key="2">
    <source>
        <dbReference type="Proteomes" id="UP000723463"/>
    </source>
</evidence>
<dbReference type="Proteomes" id="UP000723463">
    <property type="component" value="Unassembled WGS sequence"/>
</dbReference>
<keyword evidence="2" id="KW-1185">Reference proteome</keyword>
<dbReference type="AlphaFoldDB" id="A0A9P6EW35"/>
<dbReference type="EMBL" id="JAAAXW010000575">
    <property type="protein sequence ID" value="KAF9536727.1"/>
    <property type="molecule type" value="Genomic_DNA"/>
</dbReference>
<proteinExistence type="predicted"/>
<feature type="non-terminal residue" evidence="1">
    <location>
        <position position="94"/>
    </location>
</feature>
<organism evidence="1 2">
    <name type="scientific">Mortierella hygrophila</name>
    <dbReference type="NCBI Taxonomy" id="979708"/>
    <lineage>
        <taxon>Eukaryota</taxon>
        <taxon>Fungi</taxon>
        <taxon>Fungi incertae sedis</taxon>
        <taxon>Mucoromycota</taxon>
        <taxon>Mortierellomycotina</taxon>
        <taxon>Mortierellomycetes</taxon>
        <taxon>Mortierellales</taxon>
        <taxon>Mortierellaceae</taxon>
        <taxon>Mortierella</taxon>
    </lineage>
</organism>
<accession>A0A9P6EW35</accession>
<comment type="caution">
    <text evidence="1">The sequence shown here is derived from an EMBL/GenBank/DDBJ whole genome shotgun (WGS) entry which is preliminary data.</text>
</comment>
<reference evidence="1" key="1">
    <citation type="journal article" date="2020" name="Fungal Divers.">
        <title>Resolving the Mortierellaceae phylogeny through synthesis of multi-gene phylogenetics and phylogenomics.</title>
        <authorList>
            <person name="Vandepol N."/>
            <person name="Liber J."/>
            <person name="Desiro A."/>
            <person name="Na H."/>
            <person name="Kennedy M."/>
            <person name="Barry K."/>
            <person name="Grigoriev I.V."/>
            <person name="Miller A.N."/>
            <person name="O'Donnell K."/>
            <person name="Stajich J.E."/>
            <person name="Bonito G."/>
        </authorList>
    </citation>
    <scope>NUCLEOTIDE SEQUENCE</scope>
    <source>
        <strain evidence="1">NRRL 2591</strain>
    </source>
</reference>